<sequence>MKVRKVIVFLLVISFIATFSLSLYFYLKAFNFDTRLTTDRKIKEPQYHFILIPEEMDNPYWHLVEKGAKAAGSEIGAAVEYSGPIQTNVEAHINEIDTAIASKVDGIITQGIGSKNMTAIINKAIQKGIPVITIDSDDSDSRRNAYIGTDNYSAGYMAGKALIKAMGGKAEVGVVTGNFESANEKERVAGFKKAVAEAPHVHIADIQESHITRVQAAEVAYNMVVKHPKINAFFGTSALDGIGISAIVQQLDLKKGIFIMAFDTLDETQNLMKKGYIDATISQEPYQMGYESVNMMVDLLKGKQVKAVNHTRTQVITAKDLPIKAAFSNRGVPND</sequence>
<dbReference type="GO" id="GO:0030313">
    <property type="term" value="C:cell envelope"/>
    <property type="evidence" value="ECO:0007669"/>
    <property type="project" value="UniProtKB-SubCell"/>
</dbReference>
<keyword evidence="7" id="KW-1185">Reference proteome</keyword>
<evidence type="ECO:0000256" key="3">
    <source>
        <dbReference type="ARBA" id="ARBA00022729"/>
    </source>
</evidence>
<reference evidence="6" key="2">
    <citation type="submission" date="2020-09" db="EMBL/GenBank/DDBJ databases">
        <authorList>
            <person name="Sun Q."/>
            <person name="Zhou Y."/>
        </authorList>
    </citation>
    <scope>NUCLEOTIDE SEQUENCE</scope>
    <source>
        <strain evidence="6">CGMCC 1.12777</strain>
    </source>
</reference>
<evidence type="ECO:0000256" key="4">
    <source>
        <dbReference type="SAM" id="Phobius"/>
    </source>
</evidence>
<name>A0A8J3EKS1_9BACL</name>
<keyword evidence="4" id="KW-0472">Membrane</keyword>
<gene>
    <name evidence="6" type="ORF">GCM10007096_11290</name>
</gene>
<dbReference type="RefSeq" id="WP_188496423.1">
    <property type="nucleotide sequence ID" value="NZ_BMFV01000006.1"/>
</dbReference>
<evidence type="ECO:0000259" key="5">
    <source>
        <dbReference type="Pfam" id="PF13407"/>
    </source>
</evidence>
<dbReference type="InterPro" id="IPR028082">
    <property type="entry name" value="Peripla_BP_I"/>
</dbReference>
<evidence type="ECO:0000313" key="7">
    <source>
        <dbReference type="Proteomes" id="UP000656813"/>
    </source>
</evidence>
<comment type="caution">
    <text evidence="6">The sequence shown here is derived from an EMBL/GenBank/DDBJ whole genome shotgun (WGS) entry which is preliminary data.</text>
</comment>
<comment type="similarity">
    <text evidence="2">Belongs to the bacterial solute-binding protein 2 family.</text>
</comment>
<accession>A0A8J3EKS1</accession>
<feature type="transmembrane region" description="Helical" evidence="4">
    <location>
        <begin position="7"/>
        <end position="27"/>
    </location>
</feature>
<evidence type="ECO:0000256" key="2">
    <source>
        <dbReference type="ARBA" id="ARBA00007639"/>
    </source>
</evidence>
<dbReference type="InterPro" id="IPR025997">
    <property type="entry name" value="SBP_2_dom"/>
</dbReference>
<evidence type="ECO:0000256" key="1">
    <source>
        <dbReference type="ARBA" id="ARBA00004196"/>
    </source>
</evidence>
<evidence type="ECO:0000313" key="6">
    <source>
        <dbReference type="EMBL" id="GGH78211.1"/>
    </source>
</evidence>
<comment type="subcellular location">
    <subcellularLocation>
        <location evidence="1">Cell envelope</location>
    </subcellularLocation>
</comment>
<keyword evidence="3" id="KW-0732">Signal</keyword>
<organism evidence="6 7">
    <name type="scientific">Pullulanibacillus pueri</name>
    <dbReference type="NCBI Taxonomy" id="1437324"/>
    <lineage>
        <taxon>Bacteria</taxon>
        <taxon>Bacillati</taxon>
        <taxon>Bacillota</taxon>
        <taxon>Bacilli</taxon>
        <taxon>Bacillales</taxon>
        <taxon>Sporolactobacillaceae</taxon>
        <taxon>Pullulanibacillus</taxon>
    </lineage>
</organism>
<dbReference type="EMBL" id="BMFV01000006">
    <property type="protein sequence ID" value="GGH78211.1"/>
    <property type="molecule type" value="Genomic_DNA"/>
</dbReference>
<dbReference type="AlphaFoldDB" id="A0A8J3EKS1"/>
<protein>
    <recommendedName>
        <fullName evidence="5">Periplasmic binding protein domain-containing protein</fullName>
    </recommendedName>
</protein>
<dbReference type="PANTHER" id="PTHR46847">
    <property type="entry name" value="D-ALLOSE-BINDING PERIPLASMIC PROTEIN-RELATED"/>
    <property type="match status" value="1"/>
</dbReference>
<reference evidence="6" key="1">
    <citation type="journal article" date="2014" name="Int. J. Syst. Evol. Microbiol.">
        <title>Complete genome sequence of Corynebacterium casei LMG S-19264T (=DSM 44701T), isolated from a smear-ripened cheese.</title>
        <authorList>
            <consortium name="US DOE Joint Genome Institute (JGI-PGF)"/>
            <person name="Walter F."/>
            <person name="Albersmeier A."/>
            <person name="Kalinowski J."/>
            <person name="Ruckert C."/>
        </authorList>
    </citation>
    <scope>NUCLEOTIDE SEQUENCE</scope>
    <source>
        <strain evidence="6">CGMCC 1.12777</strain>
    </source>
</reference>
<dbReference type="Proteomes" id="UP000656813">
    <property type="component" value="Unassembled WGS sequence"/>
</dbReference>
<dbReference type="Gene3D" id="3.40.50.2300">
    <property type="match status" value="2"/>
</dbReference>
<dbReference type="SUPFAM" id="SSF53822">
    <property type="entry name" value="Periplasmic binding protein-like I"/>
    <property type="match status" value="1"/>
</dbReference>
<proteinExistence type="inferred from homology"/>
<dbReference type="Pfam" id="PF13407">
    <property type="entry name" value="Peripla_BP_4"/>
    <property type="match status" value="1"/>
</dbReference>
<keyword evidence="4" id="KW-0812">Transmembrane</keyword>
<dbReference type="GO" id="GO:0030246">
    <property type="term" value="F:carbohydrate binding"/>
    <property type="evidence" value="ECO:0007669"/>
    <property type="project" value="UniProtKB-ARBA"/>
</dbReference>
<dbReference type="CDD" id="cd06314">
    <property type="entry name" value="PBP1_tmGBP"/>
    <property type="match status" value="1"/>
</dbReference>
<keyword evidence="4" id="KW-1133">Transmembrane helix</keyword>
<feature type="domain" description="Periplasmic binding protein" evidence="5">
    <location>
        <begin position="50"/>
        <end position="304"/>
    </location>
</feature>
<dbReference type="PANTHER" id="PTHR46847:SF1">
    <property type="entry name" value="D-ALLOSE-BINDING PERIPLASMIC PROTEIN-RELATED"/>
    <property type="match status" value="1"/>
</dbReference>